<feature type="compositionally biased region" description="Basic and acidic residues" evidence="2">
    <location>
        <begin position="308"/>
        <end position="319"/>
    </location>
</feature>
<feature type="compositionally biased region" description="Basic and acidic residues" evidence="2">
    <location>
        <begin position="148"/>
        <end position="171"/>
    </location>
</feature>
<feature type="region of interest" description="Disordered" evidence="2">
    <location>
        <begin position="62"/>
        <end position="87"/>
    </location>
</feature>
<dbReference type="Proteomes" id="UP001058602">
    <property type="component" value="Plasmid p1"/>
</dbReference>
<protein>
    <submittedName>
        <fullName evidence="3">Uncharacterized protein</fullName>
    </submittedName>
</protein>
<name>A0ABY5LM75_9VIBR</name>
<reference evidence="3" key="1">
    <citation type="submission" date="2022-07" db="EMBL/GenBank/DDBJ databases">
        <title>Complete genome of Vibrio japonicus strain JCM 31412T and phylogenomic assessment of the Nereis clade of the genus Vibrio.</title>
        <authorList>
            <person name="Shlafstein M.D."/>
            <person name="Emsley S.A."/>
            <person name="Ushijima B."/>
            <person name="Videau P."/>
            <person name="Saw J.H."/>
        </authorList>
    </citation>
    <scope>NUCLEOTIDE SEQUENCE</scope>
    <source>
        <strain evidence="3">JCM 31412</strain>
        <plasmid evidence="3">p1</plasmid>
    </source>
</reference>
<geneLocation type="plasmid" evidence="3 4">
    <name>p1</name>
</geneLocation>
<feature type="compositionally biased region" description="Basic and acidic residues" evidence="2">
    <location>
        <begin position="291"/>
        <end position="300"/>
    </location>
</feature>
<evidence type="ECO:0000256" key="1">
    <source>
        <dbReference type="SAM" id="Coils"/>
    </source>
</evidence>
<evidence type="ECO:0000256" key="2">
    <source>
        <dbReference type="SAM" id="MobiDB-lite"/>
    </source>
</evidence>
<evidence type="ECO:0000313" key="4">
    <source>
        <dbReference type="Proteomes" id="UP001058602"/>
    </source>
</evidence>
<feature type="region of interest" description="Disordered" evidence="2">
    <location>
        <begin position="139"/>
        <end position="242"/>
    </location>
</feature>
<evidence type="ECO:0000313" key="3">
    <source>
        <dbReference type="EMBL" id="UUM33194.1"/>
    </source>
</evidence>
<accession>A0ABY5LM75</accession>
<feature type="compositionally biased region" description="Basic and acidic residues" evidence="2">
    <location>
        <begin position="63"/>
        <end position="74"/>
    </location>
</feature>
<feature type="compositionally biased region" description="Basic and acidic residues" evidence="2">
    <location>
        <begin position="207"/>
        <end position="221"/>
    </location>
</feature>
<dbReference type="RefSeq" id="WP_257086882.1">
    <property type="nucleotide sequence ID" value="NZ_CP102098.1"/>
</dbReference>
<keyword evidence="3" id="KW-0614">Plasmid</keyword>
<gene>
    <name evidence="3" type="ORF">NP165_19975</name>
</gene>
<proteinExistence type="predicted"/>
<organism evidence="3 4">
    <name type="scientific">Vibrio japonicus</name>
    <dbReference type="NCBI Taxonomy" id="1824638"/>
    <lineage>
        <taxon>Bacteria</taxon>
        <taxon>Pseudomonadati</taxon>
        <taxon>Pseudomonadota</taxon>
        <taxon>Gammaproteobacteria</taxon>
        <taxon>Vibrionales</taxon>
        <taxon>Vibrionaceae</taxon>
        <taxon>Vibrio</taxon>
    </lineage>
</organism>
<feature type="region of interest" description="Disordered" evidence="2">
    <location>
        <begin position="291"/>
        <end position="319"/>
    </location>
</feature>
<dbReference type="EMBL" id="CP102098">
    <property type="protein sequence ID" value="UUM33194.1"/>
    <property type="molecule type" value="Genomic_DNA"/>
</dbReference>
<keyword evidence="4" id="KW-1185">Reference proteome</keyword>
<sequence length="319" mass="35880">MELQEQISKEREKLAKLDAEKAQAEQQGDQAKVAELAEQVHRTHADIKALEAQADLLATYSGEEGHEPEAKEEMEVSSNSRTVYQRGGRATTFRSSIYDVADRMGMNATVTKTSVSVELDSTQRGMVSAGVTTLDDLAKNQQQSSSLDKMRRDFDRQHQGEEKEREREAEKLSQFVRGGTAERGQVQQSDRRQEQDAELSGSFGPARDYKPEPQREQEKAATHNQTPQAEQEAAQGVEIDGQHFRHMEDGDRVRGEIVNTVEMEDGSKFYAVEATGPDWETDRVLVPATEQEHEIGDRIRATMQADEVNTREDANELTR</sequence>
<feature type="coiled-coil region" evidence="1">
    <location>
        <begin position="7"/>
        <end position="53"/>
    </location>
</feature>
<keyword evidence="1" id="KW-0175">Coiled coil</keyword>